<dbReference type="GO" id="GO:0005737">
    <property type="term" value="C:cytoplasm"/>
    <property type="evidence" value="ECO:0007669"/>
    <property type="project" value="UniProtKB-SubCell"/>
</dbReference>
<dbReference type="EMBL" id="FMUN01000002">
    <property type="protein sequence ID" value="SCX98889.1"/>
    <property type="molecule type" value="Genomic_DNA"/>
</dbReference>
<comment type="subcellular location">
    <subcellularLocation>
        <location evidence="2">Cytoplasm</location>
    </subcellularLocation>
</comment>
<dbReference type="GO" id="GO:0042256">
    <property type="term" value="P:cytosolic ribosome assembly"/>
    <property type="evidence" value="ECO:0007669"/>
    <property type="project" value="UniProtKB-UniRule"/>
</dbReference>
<dbReference type="NCBIfam" id="TIGR00090">
    <property type="entry name" value="rsfS_iojap_ybeB"/>
    <property type="match status" value="1"/>
</dbReference>
<dbReference type="PANTHER" id="PTHR21043">
    <property type="entry name" value="IOJAP SUPERFAMILY ORTHOLOG"/>
    <property type="match status" value="1"/>
</dbReference>
<accession>A0A0P9C451</accession>
<keyword evidence="2" id="KW-0678">Repressor</keyword>
<dbReference type="AlphaFoldDB" id="A0A0P9C451"/>
<comment type="function">
    <text evidence="2">Functions as a ribosomal silencing factor. Interacts with ribosomal protein uL14 (rplN), blocking formation of intersubunit bridge B8. Prevents association of the 30S and 50S ribosomal subunits and the formation of functional ribosomes, thus repressing translation.</text>
</comment>
<evidence type="ECO:0000313" key="4">
    <source>
        <dbReference type="Proteomes" id="UP000183104"/>
    </source>
</evidence>
<dbReference type="GO" id="GO:0043023">
    <property type="term" value="F:ribosomal large subunit binding"/>
    <property type="evidence" value="ECO:0007669"/>
    <property type="project" value="TreeGrafter"/>
</dbReference>
<reference evidence="4" key="1">
    <citation type="submission" date="2016-10" db="EMBL/GenBank/DDBJ databases">
        <authorList>
            <person name="Varghese N."/>
        </authorList>
    </citation>
    <scope>NUCLEOTIDE SEQUENCE [LARGE SCALE GENOMIC DNA]</scope>
    <source>
        <strain evidence="4">HL 19</strain>
    </source>
</reference>
<keyword evidence="4" id="KW-1185">Reference proteome</keyword>
<dbReference type="RefSeq" id="WP_054966544.1">
    <property type="nucleotide sequence ID" value="NZ_FMUN01000002.1"/>
</dbReference>
<dbReference type="OrthoDB" id="9793681at2"/>
<name>A0A0P9C451_9GAMM</name>
<dbReference type="PATRIC" id="fig|381306.5.peg.835"/>
<comment type="similarity">
    <text evidence="1 2">Belongs to the Iojap/RsfS family.</text>
</comment>
<evidence type="ECO:0000256" key="2">
    <source>
        <dbReference type="HAMAP-Rule" id="MF_01477"/>
    </source>
</evidence>
<dbReference type="Pfam" id="PF02410">
    <property type="entry name" value="RsfS"/>
    <property type="match status" value="1"/>
</dbReference>
<comment type="subunit">
    <text evidence="2">Interacts with ribosomal protein uL14 (rplN).</text>
</comment>
<dbReference type="SUPFAM" id="SSF81301">
    <property type="entry name" value="Nucleotidyltransferase"/>
    <property type="match status" value="1"/>
</dbReference>
<dbReference type="Gene3D" id="3.30.460.10">
    <property type="entry name" value="Beta Polymerase, domain 2"/>
    <property type="match status" value="1"/>
</dbReference>
<dbReference type="InterPro" id="IPR004394">
    <property type="entry name" value="Iojap/RsfS/C7orf30"/>
</dbReference>
<sequence length="136" mass="14644">MASTAKNRKPTASKQEADRLLEIIQTALDDRKAKDVQTLDVSERSGFADYFVIATGTSDRHVGSIANHLQEEVKHAGFQPGGIEGADGGDWILLDLGGVIVHVMRAETRAFYNLEELWSDILSGDSDSGSGPASDQ</sequence>
<evidence type="ECO:0000256" key="1">
    <source>
        <dbReference type="ARBA" id="ARBA00010574"/>
    </source>
</evidence>
<dbReference type="GO" id="GO:0017148">
    <property type="term" value="P:negative regulation of translation"/>
    <property type="evidence" value="ECO:0007669"/>
    <property type="project" value="UniProtKB-UniRule"/>
</dbReference>
<dbReference type="Proteomes" id="UP000183104">
    <property type="component" value="Unassembled WGS sequence"/>
</dbReference>
<organism evidence="3 4">
    <name type="scientific">Thiohalorhabdus denitrificans</name>
    <dbReference type="NCBI Taxonomy" id="381306"/>
    <lineage>
        <taxon>Bacteria</taxon>
        <taxon>Pseudomonadati</taxon>
        <taxon>Pseudomonadota</taxon>
        <taxon>Gammaproteobacteria</taxon>
        <taxon>Thiohalorhabdales</taxon>
        <taxon>Thiohalorhabdaceae</taxon>
        <taxon>Thiohalorhabdus</taxon>
    </lineage>
</organism>
<keyword evidence="2" id="KW-0810">Translation regulation</keyword>
<keyword evidence="2" id="KW-0963">Cytoplasm</keyword>
<dbReference type="InterPro" id="IPR043519">
    <property type="entry name" value="NT_sf"/>
</dbReference>
<proteinExistence type="inferred from homology"/>
<dbReference type="PANTHER" id="PTHR21043:SF0">
    <property type="entry name" value="MITOCHONDRIAL ASSEMBLY OF RIBOSOMAL LARGE SUBUNIT PROTEIN 1"/>
    <property type="match status" value="1"/>
</dbReference>
<dbReference type="STRING" id="381306.AN478_10420"/>
<dbReference type="HAMAP" id="MF_01477">
    <property type="entry name" value="Iojap_RsfS"/>
    <property type="match status" value="1"/>
</dbReference>
<evidence type="ECO:0000313" key="3">
    <source>
        <dbReference type="EMBL" id="SCX98889.1"/>
    </source>
</evidence>
<dbReference type="GO" id="GO:0090071">
    <property type="term" value="P:negative regulation of ribosome biogenesis"/>
    <property type="evidence" value="ECO:0007669"/>
    <property type="project" value="UniProtKB-UniRule"/>
</dbReference>
<gene>
    <name evidence="2" type="primary">rsfS</name>
    <name evidence="3" type="ORF">SAMN05661077_0953</name>
</gene>
<protein>
    <recommendedName>
        <fullName evidence="2">Ribosomal silencing factor RsfS</fullName>
    </recommendedName>
</protein>